<comment type="caution">
    <text evidence="2">The sequence shown here is derived from an EMBL/GenBank/DDBJ whole genome shotgun (WGS) entry which is preliminary data.</text>
</comment>
<feature type="signal peptide" evidence="1">
    <location>
        <begin position="1"/>
        <end position="23"/>
    </location>
</feature>
<dbReference type="Proteomes" id="UP000704712">
    <property type="component" value="Unassembled WGS sequence"/>
</dbReference>
<organism evidence="2 3">
    <name type="scientific">Phytophthora infestans</name>
    <name type="common">Potato late blight agent</name>
    <name type="synonym">Botrytis infestans</name>
    <dbReference type="NCBI Taxonomy" id="4787"/>
    <lineage>
        <taxon>Eukaryota</taxon>
        <taxon>Sar</taxon>
        <taxon>Stramenopiles</taxon>
        <taxon>Oomycota</taxon>
        <taxon>Peronosporomycetes</taxon>
        <taxon>Peronosporales</taxon>
        <taxon>Peronosporaceae</taxon>
        <taxon>Phytophthora</taxon>
    </lineage>
</organism>
<dbReference type="AlphaFoldDB" id="A0A8S9V3C7"/>
<gene>
    <name evidence="2" type="ORF">GN958_ATG03453</name>
</gene>
<feature type="chain" id="PRO_5035875595" description="Secreted RxLR effector peptide protein" evidence="1">
    <location>
        <begin position="24"/>
        <end position="439"/>
    </location>
</feature>
<evidence type="ECO:0008006" key="4">
    <source>
        <dbReference type="Google" id="ProtNLM"/>
    </source>
</evidence>
<evidence type="ECO:0000313" key="3">
    <source>
        <dbReference type="Proteomes" id="UP000704712"/>
    </source>
</evidence>
<sequence>MSLYLIVLLFVAVLLANIEQATSFELTTAGHRAAIHPLADHQSLVAPKRLMRRNDEDNDERTAVRGATITELATKVKGGASKLVQKLVNISNYEDQVLMKLKLSHHVDDALTSSNLQRLAEEVQKISSKNTKKTISVVGTLTFKYGDDALASALVKAEGNLGSTLQIKTLRQDQLRRWLDGGNSADDVAKLLKFDNNKMYKVQKLEVLDDYVKLVNPQNYYHTLLSALIKGVPDERKLVALLSAAKENARFTKTAKFVKYVDDYNRKEPTNAKSALEIYLNRFKDTTVANKLAAVMDDGRAKHFAKQLQTEQLNRWVKSKKSVDEVFGMMKFADAEGAAITRRKMDTLVKFIESEGGGKPLINTLTKNFGGKRELALILEKVSKRAEATPLQFATWIAKDISPENVISRIFKKGVGTASSEEKAIARKFQAFYQSRASG</sequence>
<dbReference type="EMBL" id="JAACNO010000479">
    <property type="protein sequence ID" value="KAF4147331.1"/>
    <property type="molecule type" value="Genomic_DNA"/>
</dbReference>
<reference evidence="2" key="1">
    <citation type="submission" date="2020-03" db="EMBL/GenBank/DDBJ databases">
        <title>Hybrid Assembly of Korean Phytophthora infestans isolates.</title>
        <authorList>
            <person name="Prokchorchik M."/>
            <person name="Lee Y."/>
            <person name="Seo J."/>
            <person name="Cho J.-H."/>
            <person name="Park Y.-E."/>
            <person name="Jang D.-C."/>
            <person name="Im J.-S."/>
            <person name="Choi J.-G."/>
            <person name="Park H.-J."/>
            <person name="Lee G.-B."/>
            <person name="Lee Y.-G."/>
            <person name="Hong S.-Y."/>
            <person name="Cho K."/>
            <person name="Sohn K.H."/>
        </authorList>
    </citation>
    <scope>NUCLEOTIDE SEQUENCE</scope>
    <source>
        <strain evidence="2">KR_2_A2</strain>
    </source>
</reference>
<keyword evidence="1" id="KW-0732">Signal</keyword>
<name>A0A8S9V3C7_PHYIN</name>
<evidence type="ECO:0000256" key="1">
    <source>
        <dbReference type="SAM" id="SignalP"/>
    </source>
</evidence>
<accession>A0A8S9V3C7</accession>
<evidence type="ECO:0000313" key="2">
    <source>
        <dbReference type="EMBL" id="KAF4147331.1"/>
    </source>
</evidence>
<protein>
    <recommendedName>
        <fullName evidence="4">Secreted RxLR effector peptide protein</fullName>
    </recommendedName>
</protein>
<proteinExistence type="predicted"/>